<accession>A0AA38STP3</accession>
<evidence type="ECO:0000313" key="2">
    <source>
        <dbReference type="Proteomes" id="UP001172457"/>
    </source>
</evidence>
<sequence length="63" mass="7490">MMHTFCSHLRRFSPCMEGEPSKYRFMQVTHTHCMYVYKGHDRHAVDPNGDETSINEIIRFQDA</sequence>
<keyword evidence="2" id="KW-1185">Reference proteome</keyword>
<proteinExistence type="predicted"/>
<dbReference type="Proteomes" id="UP001172457">
    <property type="component" value="Chromosome 6"/>
</dbReference>
<name>A0AA38STP3_9ASTR</name>
<gene>
    <name evidence="1" type="ORF">OSB04_024480</name>
</gene>
<organism evidence="1 2">
    <name type="scientific">Centaurea solstitialis</name>
    <name type="common">yellow star-thistle</name>
    <dbReference type="NCBI Taxonomy" id="347529"/>
    <lineage>
        <taxon>Eukaryota</taxon>
        <taxon>Viridiplantae</taxon>
        <taxon>Streptophyta</taxon>
        <taxon>Embryophyta</taxon>
        <taxon>Tracheophyta</taxon>
        <taxon>Spermatophyta</taxon>
        <taxon>Magnoliopsida</taxon>
        <taxon>eudicotyledons</taxon>
        <taxon>Gunneridae</taxon>
        <taxon>Pentapetalae</taxon>
        <taxon>asterids</taxon>
        <taxon>campanulids</taxon>
        <taxon>Asterales</taxon>
        <taxon>Asteraceae</taxon>
        <taxon>Carduoideae</taxon>
        <taxon>Cardueae</taxon>
        <taxon>Centaureinae</taxon>
        <taxon>Centaurea</taxon>
    </lineage>
</organism>
<protein>
    <submittedName>
        <fullName evidence="1">Uncharacterized protein</fullName>
    </submittedName>
</protein>
<dbReference type="EMBL" id="JARYMX010000006">
    <property type="protein sequence ID" value="KAJ9544773.1"/>
    <property type="molecule type" value="Genomic_DNA"/>
</dbReference>
<reference evidence="1" key="1">
    <citation type="submission" date="2023-03" db="EMBL/GenBank/DDBJ databases">
        <title>Chromosome-scale reference genome and RAD-based genetic map of yellow starthistle (Centaurea solstitialis) reveal putative structural variation and QTLs associated with invader traits.</title>
        <authorList>
            <person name="Reatini B."/>
            <person name="Cang F.A."/>
            <person name="Jiang Q."/>
            <person name="Mckibben M.T.W."/>
            <person name="Barker M.S."/>
            <person name="Rieseberg L.H."/>
            <person name="Dlugosch K.M."/>
        </authorList>
    </citation>
    <scope>NUCLEOTIDE SEQUENCE</scope>
    <source>
        <strain evidence="1">CAN-66</strain>
        <tissue evidence="1">Leaf</tissue>
    </source>
</reference>
<dbReference type="AlphaFoldDB" id="A0AA38STP3"/>
<comment type="caution">
    <text evidence="1">The sequence shown here is derived from an EMBL/GenBank/DDBJ whole genome shotgun (WGS) entry which is preliminary data.</text>
</comment>
<evidence type="ECO:0000313" key="1">
    <source>
        <dbReference type="EMBL" id="KAJ9544773.1"/>
    </source>
</evidence>